<sequence length="150" mass="16750">MTRLADRFINIDRYLQIMVTPLPVTRTRSDISRPCIRLRRALDRFVCGRYLIALTLPGPTPIDISLVGCVVPYLGDVVLWQCEVVGHHELHSVETLLTGRWCLAVNFKPTAAWSGYLLGCMSKATSITLRSASGTCTILSSYSNRLRPRG</sequence>
<keyword evidence="2" id="KW-1185">Reference proteome</keyword>
<reference evidence="1 2" key="1">
    <citation type="journal article" date="2016" name="Mol. Biol. Evol.">
        <title>Comparative Genomics of Early-Diverging Mushroom-Forming Fungi Provides Insights into the Origins of Lignocellulose Decay Capabilities.</title>
        <authorList>
            <person name="Nagy L.G."/>
            <person name="Riley R."/>
            <person name="Tritt A."/>
            <person name="Adam C."/>
            <person name="Daum C."/>
            <person name="Floudas D."/>
            <person name="Sun H."/>
            <person name="Yadav J.S."/>
            <person name="Pangilinan J."/>
            <person name="Larsson K.H."/>
            <person name="Matsuura K."/>
            <person name="Barry K."/>
            <person name="Labutti K."/>
            <person name="Kuo R."/>
            <person name="Ohm R.A."/>
            <person name="Bhattacharya S.S."/>
            <person name="Shirouzu T."/>
            <person name="Yoshinaga Y."/>
            <person name="Martin F.M."/>
            <person name="Grigoriev I.V."/>
            <person name="Hibbett D.S."/>
        </authorList>
    </citation>
    <scope>NUCLEOTIDE SEQUENCE [LARGE SCALE GENOMIC DNA]</scope>
    <source>
        <strain evidence="1 2">L-15889</strain>
    </source>
</reference>
<gene>
    <name evidence="1" type="ORF">DAEQUDRAFT_721988</name>
</gene>
<dbReference type="AlphaFoldDB" id="A0A165TG69"/>
<evidence type="ECO:0000313" key="1">
    <source>
        <dbReference type="EMBL" id="KZT73390.1"/>
    </source>
</evidence>
<name>A0A165TG69_9APHY</name>
<dbReference type="EMBL" id="KV429037">
    <property type="protein sequence ID" value="KZT73390.1"/>
    <property type="molecule type" value="Genomic_DNA"/>
</dbReference>
<proteinExistence type="predicted"/>
<protein>
    <submittedName>
        <fullName evidence="1">Uncharacterized protein</fullName>
    </submittedName>
</protein>
<accession>A0A165TG69</accession>
<organism evidence="1 2">
    <name type="scientific">Daedalea quercina L-15889</name>
    <dbReference type="NCBI Taxonomy" id="1314783"/>
    <lineage>
        <taxon>Eukaryota</taxon>
        <taxon>Fungi</taxon>
        <taxon>Dikarya</taxon>
        <taxon>Basidiomycota</taxon>
        <taxon>Agaricomycotina</taxon>
        <taxon>Agaricomycetes</taxon>
        <taxon>Polyporales</taxon>
        <taxon>Fomitopsis</taxon>
    </lineage>
</organism>
<evidence type="ECO:0000313" key="2">
    <source>
        <dbReference type="Proteomes" id="UP000076727"/>
    </source>
</evidence>
<dbReference type="Proteomes" id="UP000076727">
    <property type="component" value="Unassembled WGS sequence"/>
</dbReference>